<dbReference type="KEGG" id="caqa:MICH65_0457"/>
<dbReference type="InterPro" id="IPR003439">
    <property type="entry name" value="ABC_transporter-like_ATP-bd"/>
</dbReference>
<dbReference type="Pfam" id="PF00005">
    <property type="entry name" value="ABC_tran"/>
    <property type="match status" value="1"/>
</dbReference>
<evidence type="ECO:0000256" key="2">
    <source>
        <dbReference type="ARBA" id="ARBA00022741"/>
    </source>
</evidence>
<name>A0A857NH13_9BACT</name>
<organism evidence="5 6">
    <name type="scientific">Candidatus Chazhemtobacterium aquaticus</name>
    <dbReference type="NCBI Taxonomy" id="2715735"/>
    <lineage>
        <taxon>Bacteria</taxon>
        <taxon>Candidatus Chazhemtobacteraceae</taxon>
        <taxon>Candidatus Chazhemtobacterium</taxon>
    </lineage>
</organism>
<evidence type="ECO:0000313" key="5">
    <source>
        <dbReference type="EMBL" id="QHO63438.1"/>
    </source>
</evidence>
<evidence type="ECO:0000256" key="1">
    <source>
        <dbReference type="ARBA" id="ARBA00022448"/>
    </source>
</evidence>
<proteinExistence type="predicted"/>
<dbReference type="EMBL" id="CP047901">
    <property type="protein sequence ID" value="QHO63438.1"/>
    <property type="molecule type" value="Genomic_DNA"/>
</dbReference>
<sequence>MKEKEIILEIKGVSKNYGRTAAVRAVEMKIGAGDIYALIGPNGSGKTTLMKMIVGLLRIDKGEISILGNQIKGEAIGAKRLIGYVPDKPEGYGYLSGKELLYLTGRLKGMREAEVRVRVEQLMKLFDIEKILEGRMDGYSRGNLQKTAFLAALLGEPKLLIIDEPIVGLDPVSIRVFGERLVKFAKDGGAVLFATHTLDFASKYANRVGVMSEGKIVAEEKLSNKIKIEKVYEKAL</sequence>
<dbReference type="InterPro" id="IPR051782">
    <property type="entry name" value="ABC_Transporter_VariousFunc"/>
</dbReference>
<evidence type="ECO:0000259" key="4">
    <source>
        <dbReference type="PROSITE" id="PS50893"/>
    </source>
</evidence>
<dbReference type="Proteomes" id="UP000463983">
    <property type="component" value="Chromosome"/>
</dbReference>
<evidence type="ECO:0000313" key="6">
    <source>
        <dbReference type="Proteomes" id="UP000463983"/>
    </source>
</evidence>
<dbReference type="GO" id="GO:0005524">
    <property type="term" value="F:ATP binding"/>
    <property type="evidence" value="ECO:0007669"/>
    <property type="project" value="UniProtKB-KW"/>
</dbReference>
<reference evidence="6" key="1">
    <citation type="journal article" date="2020" name="Microorganisms">
        <title>Complete Genome of a Member of a New Bacterial Lineage in the Microgenomates Group Reveals an Unusual Nucleotide Composition Disparity Between Two Strands of DNA and Limited Metabolic Potential.</title>
        <authorList>
            <person name="Kadnikov V.V."/>
            <person name="Mardanov A.V."/>
            <person name="Beletsky A.V."/>
            <person name="Karnachuk O.V."/>
            <person name="Ravin N.V."/>
        </authorList>
    </citation>
    <scope>NUCLEOTIDE SEQUENCE [LARGE SCALE GENOMIC DNA]</scope>
</reference>
<keyword evidence="1" id="KW-0813">Transport</keyword>
<dbReference type="GO" id="GO:0016887">
    <property type="term" value="F:ATP hydrolysis activity"/>
    <property type="evidence" value="ECO:0007669"/>
    <property type="project" value="InterPro"/>
</dbReference>
<dbReference type="Gene3D" id="3.40.50.300">
    <property type="entry name" value="P-loop containing nucleotide triphosphate hydrolases"/>
    <property type="match status" value="1"/>
</dbReference>
<dbReference type="SMART" id="SM00382">
    <property type="entry name" value="AAA"/>
    <property type="match status" value="1"/>
</dbReference>
<dbReference type="PROSITE" id="PS50893">
    <property type="entry name" value="ABC_TRANSPORTER_2"/>
    <property type="match status" value="1"/>
</dbReference>
<feature type="domain" description="ABC transporter" evidence="4">
    <location>
        <begin position="8"/>
        <end position="236"/>
    </location>
</feature>
<dbReference type="SUPFAM" id="SSF52540">
    <property type="entry name" value="P-loop containing nucleoside triphosphate hydrolases"/>
    <property type="match status" value="1"/>
</dbReference>
<gene>
    <name evidence="5" type="ORF">MICH65_0457</name>
</gene>
<dbReference type="CDD" id="cd03230">
    <property type="entry name" value="ABC_DR_subfamily_A"/>
    <property type="match status" value="1"/>
</dbReference>
<accession>A0A857NH13</accession>
<keyword evidence="2" id="KW-0547">Nucleotide-binding</keyword>
<dbReference type="PANTHER" id="PTHR42939">
    <property type="entry name" value="ABC TRANSPORTER ATP-BINDING PROTEIN ALBC-RELATED"/>
    <property type="match status" value="1"/>
</dbReference>
<dbReference type="RefSeq" id="WP_161931819.1">
    <property type="nucleotide sequence ID" value="NZ_CP047901.1"/>
</dbReference>
<keyword evidence="6" id="KW-1185">Reference proteome</keyword>
<dbReference type="InterPro" id="IPR003593">
    <property type="entry name" value="AAA+_ATPase"/>
</dbReference>
<dbReference type="AlphaFoldDB" id="A0A857NH13"/>
<keyword evidence="3" id="KW-0067">ATP-binding</keyword>
<evidence type="ECO:0000256" key="3">
    <source>
        <dbReference type="ARBA" id="ARBA00022840"/>
    </source>
</evidence>
<dbReference type="PANTHER" id="PTHR42939:SF1">
    <property type="entry name" value="ABC TRANSPORTER ATP-BINDING PROTEIN ALBC-RELATED"/>
    <property type="match status" value="1"/>
</dbReference>
<protein>
    <submittedName>
        <fullName evidence="5">ABC-type multidrug transport system, ATPase component</fullName>
    </submittedName>
</protein>
<dbReference type="InterPro" id="IPR027417">
    <property type="entry name" value="P-loop_NTPase"/>
</dbReference>